<dbReference type="Proteomes" id="UP000814033">
    <property type="component" value="Unassembled WGS sequence"/>
</dbReference>
<name>A0ACB8RDC0_9AGAM</name>
<organism evidence="1 2">
    <name type="scientific">Auriscalpium vulgare</name>
    <dbReference type="NCBI Taxonomy" id="40419"/>
    <lineage>
        <taxon>Eukaryota</taxon>
        <taxon>Fungi</taxon>
        <taxon>Dikarya</taxon>
        <taxon>Basidiomycota</taxon>
        <taxon>Agaricomycotina</taxon>
        <taxon>Agaricomycetes</taxon>
        <taxon>Russulales</taxon>
        <taxon>Auriscalpiaceae</taxon>
        <taxon>Auriscalpium</taxon>
    </lineage>
</organism>
<comment type="caution">
    <text evidence="1">The sequence shown here is derived from an EMBL/GenBank/DDBJ whole genome shotgun (WGS) entry which is preliminary data.</text>
</comment>
<sequence length="147" mass="16481">MNAYVCRSLLLLISRLTVSSAYAMRWISGASPLPPARRSARYAPAASLRDTHAPASRACRRRARSRPTTVPPSINGPTSTRLCHCHRYFFTRASRAVQRLPCSTSRYLPCPSISLAVIWTRAPRLHPARLPRGARLYPYPSRIARVL</sequence>
<evidence type="ECO:0000313" key="1">
    <source>
        <dbReference type="EMBL" id="KAI0042124.1"/>
    </source>
</evidence>
<dbReference type="EMBL" id="MU276083">
    <property type="protein sequence ID" value="KAI0042124.1"/>
    <property type="molecule type" value="Genomic_DNA"/>
</dbReference>
<reference evidence="1" key="1">
    <citation type="submission" date="2021-02" db="EMBL/GenBank/DDBJ databases">
        <authorList>
            <consortium name="DOE Joint Genome Institute"/>
            <person name="Ahrendt S."/>
            <person name="Looney B.P."/>
            <person name="Miyauchi S."/>
            <person name="Morin E."/>
            <person name="Drula E."/>
            <person name="Courty P.E."/>
            <person name="Chicoki N."/>
            <person name="Fauchery L."/>
            <person name="Kohler A."/>
            <person name="Kuo A."/>
            <person name="Labutti K."/>
            <person name="Pangilinan J."/>
            <person name="Lipzen A."/>
            <person name="Riley R."/>
            <person name="Andreopoulos W."/>
            <person name="He G."/>
            <person name="Johnson J."/>
            <person name="Barry K.W."/>
            <person name="Grigoriev I.V."/>
            <person name="Nagy L."/>
            <person name="Hibbett D."/>
            <person name="Henrissat B."/>
            <person name="Matheny P.B."/>
            <person name="Labbe J."/>
            <person name="Martin F."/>
        </authorList>
    </citation>
    <scope>NUCLEOTIDE SEQUENCE</scope>
    <source>
        <strain evidence="1">FP105234-sp</strain>
    </source>
</reference>
<proteinExistence type="predicted"/>
<keyword evidence="2" id="KW-1185">Reference proteome</keyword>
<accession>A0ACB8RDC0</accession>
<gene>
    <name evidence="1" type="ORF">FA95DRAFT_614741</name>
</gene>
<reference evidence="1" key="2">
    <citation type="journal article" date="2022" name="New Phytol.">
        <title>Evolutionary transition to the ectomycorrhizal habit in the genomes of a hyperdiverse lineage of mushroom-forming fungi.</title>
        <authorList>
            <person name="Looney B."/>
            <person name="Miyauchi S."/>
            <person name="Morin E."/>
            <person name="Drula E."/>
            <person name="Courty P.E."/>
            <person name="Kohler A."/>
            <person name="Kuo A."/>
            <person name="LaButti K."/>
            <person name="Pangilinan J."/>
            <person name="Lipzen A."/>
            <person name="Riley R."/>
            <person name="Andreopoulos W."/>
            <person name="He G."/>
            <person name="Johnson J."/>
            <person name="Nolan M."/>
            <person name="Tritt A."/>
            <person name="Barry K.W."/>
            <person name="Grigoriev I.V."/>
            <person name="Nagy L.G."/>
            <person name="Hibbett D."/>
            <person name="Henrissat B."/>
            <person name="Matheny P.B."/>
            <person name="Labbe J."/>
            <person name="Martin F.M."/>
        </authorList>
    </citation>
    <scope>NUCLEOTIDE SEQUENCE</scope>
    <source>
        <strain evidence="1">FP105234-sp</strain>
    </source>
</reference>
<evidence type="ECO:0000313" key="2">
    <source>
        <dbReference type="Proteomes" id="UP000814033"/>
    </source>
</evidence>
<protein>
    <submittedName>
        <fullName evidence="1">Uncharacterized protein</fullName>
    </submittedName>
</protein>